<feature type="transmembrane region" description="Helical" evidence="1">
    <location>
        <begin position="12"/>
        <end position="35"/>
    </location>
</feature>
<keyword evidence="1" id="KW-0472">Membrane</keyword>
<evidence type="ECO:0000313" key="3">
    <source>
        <dbReference type="Proteomes" id="UP000176260"/>
    </source>
</evidence>
<proteinExistence type="predicted"/>
<dbReference type="EMBL" id="MHIA01000011">
    <property type="protein sequence ID" value="OGY42566.1"/>
    <property type="molecule type" value="Genomic_DNA"/>
</dbReference>
<keyword evidence="1" id="KW-1133">Transmembrane helix</keyword>
<organism evidence="2 3">
    <name type="scientific">Candidatus Buchananbacteria bacterium RBG_13_39_9</name>
    <dbReference type="NCBI Taxonomy" id="1797531"/>
    <lineage>
        <taxon>Bacteria</taxon>
        <taxon>Candidatus Buchananiibacteriota</taxon>
    </lineage>
</organism>
<feature type="transmembrane region" description="Helical" evidence="1">
    <location>
        <begin position="86"/>
        <end position="110"/>
    </location>
</feature>
<keyword evidence="1" id="KW-0812">Transmembrane</keyword>
<reference evidence="2 3" key="1">
    <citation type="journal article" date="2016" name="Nat. Commun.">
        <title>Thousands of microbial genomes shed light on interconnected biogeochemical processes in an aquifer system.</title>
        <authorList>
            <person name="Anantharaman K."/>
            <person name="Brown C.T."/>
            <person name="Hug L.A."/>
            <person name="Sharon I."/>
            <person name="Castelle C.J."/>
            <person name="Probst A.J."/>
            <person name="Thomas B.C."/>
            <person name="Singh A."/>
            <person name="Wilkins M.J."/>
            <person name="Karaoz U."/>
            <person name="Brodie E.L."/>
            <person name="Williams K.H."/>
            <person name="Hubbard S.S."/>
            <person name="Banfield J.F."/>
        </authorList>
    </citation>
    <scope>NUCLEOTIDE SEQUENCE [LARGE SCALE GENOMIC DNA]</scope>
</reference>
<comment type="caution">
    <text evidence="2">The sequence shown here is derived from an EMBL/GenBank/DDBJ whole genome shotgun (WGS) entry which is preliminary data.</text>
</comment>
<gene>
    <name evidence="2" type="ORF">A2Y67_02615</name>
</gene>
<evidence type="ECO:0000256" key="1">
    <source>
        <dbReference type="SAM" id="Phobius"/>
    </source>
</evidence>
<evidence type="ECO:0008006" key="4">
    <source>
        <dbReference type="Google" id="ProtNLM"/>
    </source>
</evidence>
<accession>A0A1G1XSG6</accession>
<sequence length="111" mass="12345">MFFNKEQINKKEVIKWGLIGGAAELIYIVVIGLLMDYIGNNFGQTAMPSLGFTAFLMLFVFSAGVSGLFVFGYPAYLALQKRFQEAIMMALISLGIIFLGFFLAFLLLIIL</sequence>
<evidence type="ECO:0000313" key="2">
    <source>
        <dbReference type="EMBL" id="OGY42566.1"/>
    </source>
</evidence>
<dbReference type="Proteomes" id="UP000176260">
    <property type="component" value="Unassembled WGS sequence"/>
</dbReference>
<dbReference type="AlphaFoldDB" id="A0A1G1XSG6"/>
<feature type="transmembrane region" description="Helical" evidence="1">
    <location>
        <begin position="55"/>
        <end position="79"/>
    </location>
</feature>
<protein>
    <recommendedName>
        <fullName evidence="4">Major facilitator superfamily (MFS) profile domain-containing protein</fullName>
    </recommendedName>
</protein>
<name>A0A1G1XSG6_9BACT</name>